<proteinExistence type="predicted"/>
<comment type="caution">
    <text evidence="2">The sequence shown here is derived from an EMBL/GenBank/DDBJ whole genome shotgun (WGS) entry which is preliminary data.</text>
</comment>
<name>A0AAD7T627_9TELE</name>
<accession>A0AAD7T627</accession>
<organism evidence="2 3">
    <name type="scientific">Aldrovandia affinis</name>
    <dbReference type="NCBI Taxonomy" id="143900"/>
    <lineage>
        <taxon>Eukaryota</taxon>
        <taxon>Metazoa</taxon>
        <taxon>Chordata</taxon>
        <taxon>Craniata</taxon>
        <taxon>Vertebrata</taxon>
        <taxon>Euteleostomi</taxon>
        <taxon>Actinopterygii</taxon>
        <taxon>Neopterygii</taxon>
        <taxon>Teleostei</taxon>
        <taxon>Notacanthiformes</taxon>
        <taxon>Halosauridae</taxon>
        <taxon>Aldrovandia</taxon>
    </lineage>
</organism>
<feature type="region of interest" description="Disordered" evidence="1">
    <location>
        <begin position="71"/>
        <end position="121"/>
    </location>
</feature>
<dbReference type="Proteomes" id="UP001221898">
    <property type="component" value="Unassembled WGS sequence"/>
</dbReference>
<sequence length="146" mass="16132">MIRCLTIQTALRLLSEQRLSDAKHILMHAGTKDLSTCRIDVAKALRQVAVHLNKEGVKMFAKVLKDTALGRSSTSIHSEMRKPSTCLQPPWSPRPPPPHTAPSPRPPWSPRLIPPHTAPIPQPPMQCNIGSVACSSTQFYQTAMLQ</sequence>
<gene>
    <name evidence="2" type="ORF">AAFF_G00024160</name>
</gene>
<dbReference type="EMBL" id="JAINUG010000011">
    <property type="protein sequence ID" value="KAJ8414893.1"/>
    <property type="molecule type" value="Genomic_DNA"/>
</dbReference>
<evidence type="ECO:0000256" key="1">
    <source>
        <dbReference type="SAM" id="MobiDB-lite"/>
    </source>
</evidence>
<protein>
    <submittedName>
        <fullName evidence="2">Uncharacterized protein</fullName>
    </submittedName>
</protein>
<dbReference type="AlphaFoldDB" id="A0AAD7T627"/>
<evidence type="ECO:0000313" key="2">
    <source>
        <dbReference type="EMBL" id="KAJ8414893.1"/>
    </source>
</evidence>
<reference evidence="2" key="1">
    <citation type="journal article" date="2023" name="Science">
        <title>Genome structures resolve the early diversification of teleost fishes.</title>
        <authorList>
            <person name="Parey E."/>
            <person name="Louis A."/>
            <person name="Montfort J."/>
            <person name="Bouchez O."/>
            <person name="Roques C."/>
            <person name="Iampietro C."/>
            <person name="Lluch J."/>
            <person name="Castinel A."/>
            <person name="Donnadieu C."/>
            <person name="Desvignes T."/>
            <person name="Floi Bucao C."/>
            <person name="Jouanno E."/>
            <person name="Wen M."/>
            <person name="Mejri S."/>
            <person name="Dirks R."/>
            <person name="Jansen H."/>
            <person name="Henkel C."/>
            <person name="Chen W.J."/>
            <person name="Zahm M."/>
            <person name="Cabau C."/>
            <person name="Klopp C."/>
            <person name="Thompson A.W."/>
            <person name="Robinson-Rechavi M."/>
            <person name="Braasch I."/>
            <person name="Lecointre G."/>
            <person name="Bobe J."/>
            <person name="Postlethwait J.H."/>
            <person name="Berthelot C."/>
            <person name="Roest Crollius H."/>
            <person name="Guiguen Y."/>
        </authorList>
    </citation>
    <scope>NUCLEOTIDE SEQUENCE</scope>
    <source>
        <strain evidence="2">NC1722</strain>
    </source>
</reference>
<evidence type="ECO:0000313" key="3">
    <source>
        <dbReference type="Proteomes" id="UP001221898"/>
    </source>
</evidence>
<keyword evidence="3" id="KW-1185">Reference proteome</keyword>
<feature type="compositionally biased region" description="Pro residues" evidence="1">
    <location>
        <begin position="90"/>
        <end position="121"/>
    </location>
</feature>